<feature type="domain" description="SCP2" evidence="1">
    <location>
        <begin position="123"/>
        <end position="213"/>
    </location>
</feature>
<dbReference type="SUPFAM" id="SSF55718">
    <property type="entry name" value="SCP-like"/>
    <property type="match status" value="1"/>
</dbReference>
<evidence type="ECO:0000313" key="2">
    <source>
        <dbReference type="EMBL" id="MBJ8338496.1"/>
    </source>
</evidence>
<gene>
    <name evidence="2" type="ORF">JGU71_06345</name>
</gene>
<dbReference type="Gene3D" id="3.30.1050.10">
    <property type="entry name" value="SCP2 sterol-binding domain"/>
    <property type="match status" value="1"/>
</dbReference>
<name>A0A934NNI6_9NOCA</name>
<evidence type="ECO:0000259" key="1">
    <source>
        <dbReference type="Pfam" id="PF02036"/>
    </source>
</evidence>
<proteinExistence type="predicted"/>
<sequence length="218" mass="23271">MTQTDLGEAALSKLKSSELVALLGRLQADDPAIGDLDVDVVGRLVDPKKLKNEEFASLLSNLARLADAGADVDLAKMDATNFAKLIARASDDQLKAATADPALRTRVLDELFRRMDAHFLPERARDGRVVMQFRVSGKGNGGKETDDYAVTIADRKCSVEKSLAPDAKTTITLSPANLLKLATGNAGAKMMFVRGKVKVSGSIGFAAGFMKMFEVPSA</sequence>
<reference evidence="2" key="1">
    <citation type="submission" date="2020-12" db="EMBL/GenBank/DDBJ databases">
        <title>Antrihabitans popcorni sp. nov. and Antrihabitans auranticaus sp. nov., isolated from a larva cave.</title>
        <authorList>
            <person name="Lee S.D."/>
            <person name="Kim I.S."/>
        </authorList>
    </citation>
    <scope>NUCLEOTIDE SEQUENCE</scope>
    <source>
        <strain evidence="2">YC3-6</strain>
    </source>
</reference>
<dbReference type="Pfam" id="PF02036">
    <property type="entry name" value="SCP2"/>
    <property type="match status" value="1"/>
</dbReference>
<accession>A0A934NNI6</accession>
<dbReference type="EMBL" id="JAEMNV010000002">
    <property type="protein sequence ID" value="MBJ8338496.1"/>
    <property type="molecule type" value="Genomic_DNA"/>
</dbReference>
<keyword evidence="3" id="KW-1185">Reference proteome</keyword>
<comment type="caution">
    <text evidence="2">The sequence shown here is derived from an EMBL/GenBank/DDBJ whole genome shotgun (WGS) entry which is preliminary data.</text>
</comment>
<protein>
    <submittedName>
        <fullName evidence="2">SCP2 sterol-binding domain-containing protein</fullName>
    </submittedName>
</protein>
<dbReference type="RefSeq" id="WP_199703182.1">
    <property type="nucleotide sequence ID" value="NZ_JAEMNV010000002.1"/>
</dbReference>
<dbReference type="InterPro" id="IPR003033">
    <property type="entry name" value="SCP2_sterol-bd_dom"/>
</dbReference>
<dbReference type="InterPro" id="IPR036527">
    <property type="entry name" value="SCP2_sterol-bd_dom_sf"/>
</dbReference>
<dbReference type="AlphaFoldDB" id="A0A934NNI6"/>
<organism evidence="2 3">
    <name type="scientific">Antrihabitans stalagmiti</name>
    <dbReference type="NCBI Taxonomy" id="2799499"/>
    <lineage>
        <taxon>Bacteria</taxon>
        <taxon>Bacillati</taxon>
        <taxon>Actinomycetota</taxon>
        <taxon>Actinomycetes</taxon>
        <taxon>Mycobacteriales</taxon>
        <taxon>Nocardiaceae</taxon>
        <taxon>Antrihabitans</taxon>
    </lineage>
</organism>
<dbReference type="Proteomes" id="UP000655868">
    <property type="component" value="Unassembled WGS sequence"/>
</dbReference>
<evidence type="ECO:0000313" key="3">
    <source>
        <dbReference type="Proteomes" id="UP000655868"/>
    </source>
</evidence>